<name>A0A524RKK9_9CHRO</name>
<evidence type="ECO:0000259" key="1">
    <source>
        <dbReference type="Pfam" id="PF12697"/>
    </source>
</evidence>
<dbReference type="InterPro" id="IPR000639">
    <property type="entry name" value="Epox_hydrolase-like"/>
</dbReference>
<evidence type="ECO:0000313" key="2">
    <source>
        <dbReference type="EMBL" id="TGG90213.1"/>
    </source>
</evidence>
<protein>
    <submittedName>
        <fullName evidence="2">Alpha/beta fold hydrolase</fullName>
    </submittedName>
</protein>
<dbReference type="EMBL" id="SRMO01000094">
    <property type="protein sequence ID" value="TGG90213.1"/>
    <property type="molecule type" value="Genomic_DNA"/>
</dbReference>
<dbReference type="PRINTS" id="PR00412">
    <property type="entry name" value="EPOXHYDRLASE"/>
</dbReference>
<dbReference type="InterPro" id="IPR029058">
    <property type="entry name" value="AB_hydrolase_fold"/>
</dbReference>
<keyword evidence="2" id="KW-0378">Hydrolase</keyword>
<dbReference type="SUPFAM" id="SSF53474">
    <property type="entry name" value="alpha/beta-Hydrolases"/>
    <property type="match status" value="1"/>
</dbReference>
<proteinExistence type="predicted"/>
<dbReference type="AlphaFoldDB" id="A0A524RKK9"/>
<dbReference type="Gene3D" id="3.40.50.1820">
    <property type="entry name" value="alpha/beta hydrolase"/>
    <property type="match status" value="1"/>
</dbReference>
<sequence length="289" mass="30881">MAVAGRSLQDPAGAALAQAVRWWPVSSAEVNGGRAVQTPVVDLGDGPPLLLLHGFDSCFLEFRRLAPALRQQGYRLIIPDLYGFGFCERPAHSDFTPALVVEHLAALLQQLDGPVSLIGASMGGAVAVALARRCPDAIKALLLLSPAGLTGRPMPLPPGLDRIGVAFLAQQWVRNRLCRQAFADPDRLVNEAALEIASLHLRAPGWAEALRRFSRSGGYAGNGAPLPGQPLRALWGCQDRILRPPQRRAAMALLGDRLELVEQCGHLPHLEQVPRVVAALMALLPMGAG</sequence>
<dbReference type="Proteomes" id="UP000317990">
    <property type="component" value="Unassembled WGS sequence"/>
</dbReference>
<dbReference type="PRINTS" id="PR00111">
    <property type="entry name" value="ABHYDROLASE"/>
</dbReference>
<gene>
    <name evidence="2" type="ORF">ERJ67_11230</name>
</gene>
<evidence type="ECO:0000313" key="3">
    <source>
        <dbReference type="Proteomes" id="UP000317990"/>
    </source>
</evidence>
<dbReference type="InterPro" id="IPR000073">
    <property type="entry name" value="AB_hydrolase_1"/>
</dbReference>
<dbReference type="PANTHER" id="PTHR43689">
    <property type="entry name" value="HYDROLASE"/>
    <property type="match status" value="1"/>
</dbReference>
<organism evidence="2 3">
    <name type="scientific">Aphanocapsa feldmannii 277cV</name>
    <dbReference type="NCBI Taxonomy" id="2507553"/>
    <lineage>
        <taxon>Bacteria</taxon>
        <taxon>Bacillati</taxon>
        <taxon>Cyanobacteriota</taxon>
        <taxon>Cyanophyceae</taxon>
        <taxon>Oscillatoriophycideae</taxon>
        <taxon>Chroococcales</taxon>
        <taxon>Microcystaceae</taxon>
        <taxon>Aphanocapsa</taxon>
    </lineage>
</organism>
<feature type="domain" description="AB hydrolase-1" evidence="1">
    <location>
        <begin position="49"/>
        <end position="279"/>
    </location>
</feature>
<reference evidence="2 3" key="1">
    <citation type="journal article" date="2019" name="mSystems">
        <title>Life at home and on the roam: Genomic adaptions reflect the dual lifestyle of an intracellular, facultative symbiont.</title>
        <authorList>
            <person name="Burgsdorf I."/>
        </authorList>
    </citation>
    <scope>NUCLEOTIDE SEQUENCE [LARGE SCALE GENOMIC DNA]</scope>
    <source>
        <strain evidence="2">277cV</strain>
    </source>
</reference>
<comment type="caution">
    <text evidence="2">The sequence shown here is derived from an EMBL/GenBank/DDBJ whole genome shotgun (WGS) entry which is preliminary data.</text>
</comment>
<dbReference type="Pfam" id="PF12697">
    <property type="entry name" value="Abhydrolase_6"/>
    <property type="match status" value="1"/>
</dbReference>
<accession>A0A524RKK9</accession>
<dbReference type="PANTHER" id="PTHR43689:SF8">
    <property type="entry name" value="ALPHA_BETA-HYDROLASES SUPERFAMILY PROTEIN"/>
    <property type="match status" value="1"/>
</dbReference>
<dbReference type="GO" id="GO:0016787">
    <property type="term" value="F:hydrolase activity"/>
    <property type="evidence" value="ECO:0007669"/>
    <property type="project" value="UniProtKB-KW"/>
</dbReference>